<dbReference type="SUPFAM" id="SSF51110">
    <property type="entry name" value="alpha-D-mannose-specific plant lectins"/>
    <property type="match status" value="1"/>
</dbReference>
<comment type="catalytic activity">
    <reaction evidence="19">
        <text>L-seryl-[protein] + ATP = O-phospho-L-seryl-[protein] + ADP + H(+)</text>
        <dbReference type="Rhea" id="RHEA:17989"/>
        <dbReference type="Rhea" id="RHEA-COMP:9863"/>
        <dbReference type="Rhea" id="RHEA-COMP:11604"/>
        <dbReference type="ChEBI" id="CHEBI:15378"/>
        <dbReference type="ChEBI" id="CHEBI:29999"/>
        <dbReference type="ChEBI" id="CHEBI:30616"/>
        <dbReference type="ChEBI" id="CHEBI:83421"/>
        <dbReference type="ChEBI" id="CHEBI:456216"/>
        <dbReference type="EC" id="2.7.11.1"/>
    </reaction>
</comment>
<keyword evidence="3" id="KW-0723">Serine/threonine-protein kinase</keyword>
<dbReference type="EC" id="2.7.11.1" evidence="2"/>
<evidence type="ECO:0000256" key="4">
    <source>
        <dbReference type="ARBA" id="ARBA00022536"/>
    </source>
</evidence>
<dbReference type="InterPro" id="IPR003609">
    <property type="entry name" value="Pan_app"/>
</dbReference>
<accession>A0A2G5CRL5</accession>
<evidence type="ECO:0000256" key="15">
    <source>
        <dbReference type="ARBA" id="ARBA00023157"/>
    </source>
</evidence>
<keyword evidence="4" id="KW-0245">EGF-like domain</keyword>
<evidence type="ECO:0000259" key="23">
    <source>
        <dbReference type="PROSITE" id="PS50927"/>
    </source>
</evidence>
<dbReference type="InterPro" id="IPR017441">
    <property type="entry name" value="Protein_kinase_ATP_BS"/>
</dbReference>
<gene>
    <name evidence="24" type="ORF">AQUCO_03900047v1</name>
</gene>
<keyword evidence="14 21" id="KW-0472">Membrane</keyword>
<keyword evidence="7 21" id="KW-0812">Transmembrane</keyword>
<dbReference type="PANTHER" id="PTHR47976:SF30">
    <property type="entry name" value="RECEPTOR-LIKE SERINE_THREONINE-PROTEIN KINASE"/>
    <property type="match status" value="1"/>
</dbReference>
<keyword evidence="13 21" id="KW-1133">Transmembrane helix</keyword>
<protein>
    <recommendedName>
        <fullName evidence="2">non-specific serine/threonine protein kinase</fullName>
        <ecNumber evidence="2">2.7.11.1</ecNumber>
    </recommendedName>
</protein>
<keyword evidence="15" id="KW-1015">Disulfide bond</keyword>
<organism evidence="24 25">
    <name type="scientific">Aquilegia coerulea</name>
    <name type="common">Rocky mountain columbine</name>
    <dbReference type="NCBI Taxonomy" id="218851"/>
    <lineage>
        <taxon>Eukaryota</taxon>
        <taxon>Viridiplantae</taxon>
        <taxon>Streptophyta</taxon>
        <taxon>Embryophyta</taxon>
        <taxon>Tracheophyta</taxon>
        <taxon>Spermatophyta</taxon>
        <taxon>Magnoliopsida</taxon>
        <taxon>Ranunculales</taxon>
        <taxon>Ranunculaceae</taxon>
        <taxon>Thalictroideae</taxon>
        <taxon>Aquilegia</taxon>
    </lineage>
</organism>
<sequence length="784" mass="87873">GFNDGSLVRYISTQPSYDEYDPSFGLGFYCTGVCTSFLLAIFSHCPRFQMGFPQVVWSANRNNPVGENAYLILNQDGLLLRDANGKDVWSTHTSGKSILGLKLTDMGNLVLFDKSNRTVWESYNHPTDSLVLGQKLVHGKKLIGSTSPLNSTEGLLSLTVESDGLFAFVESNPPLSYSEFPVAGMKKSKEPSYVRFLNGSLAFYILNAEPNPPDYSLEILLALSIQIMRLESDGHLRVYMWNSMWLQVADLLSYYSKDDCNYPTVCGNYGICSRENCTCPESHFRPVSDSHPNFGCYATTPLSCKHLQYHHLIVLNHVSYFHATNKIGNIDIQSCKQKCLTICSCKAVFFMYVDGHTKGDCFIQLSTIFSLIKVSRGAFYDWNAFLKVQTVPNAFSPSNEPSPTVISPIKRNYGLKVVVVVILVGVILSLTLISCVLLRKKYVYGNDERYLDQIPGMPSRFSYKYLKVSTDNFSRKLGEGGFGTVYLGALANGTKIAVKRLNELSDTKSSFLPEVESICSIHHVNLVRLIGFCAHKSHTHLVYEYMCNGSLDKWIFGNGRDTSLDWKIRKKIILGVAKGLAYLHEECRLRILHLDIKPQNILLDSDFNAKVSDFGLCKLIDKDQSKVMTTMRGTPGYLAPEWLNSVITEKVDVYSFGVVVIEILCGRRNLDLSQPEESRHLLSLLEKNTQGNFHDMLDSHCVDMQLHEEEVEEMMKVAVWCLQGDFSKRPSMSVVVKVIEGVIEIESELNYSFLTTLPLSTKIVQNAALVSSPLFSSILSGPRT</sequence>
<evidence type="ECO:0000256" key="17">
    <source>
        <dbReference type="ARBA" id="ARBA00023180"/>
    </source>
</evidence>
<dbReference type="Gene3D" id="2.90.10.30">
    <property type="match status" value="1"/>
</dbReference>
<dbReference type="Pfam" id="PF01453">
    <property type="entry name" value="B_lectin"/>
    <property type="match status" value="1"/>
</dbReference>
<evidence type="ECO:0000256" key="1">
    <source>
        <dbReference type="ARBA" id="ARBA00004479"/>
    </source>
</evidence>
<dbReference type="InterPro" id="IPR000719">
    <property type="entry name" value="Prot_kinase_dom"/>
</dbReference>
<evidence type="ECO:0000256" key="2">
    <source>
        <dbReference type="ARBA" id="ARBA00012513"/>
    </source>
</evidence>
<evidence type="ECO:0000256" key="8">
    <source>
        <dbReference type="ARBA" id="ARBA00022729"/>
    </source>
</evidence>
<keyword evidence="17" id="KW-0325">Glycoprotein</keyword>
<keyword evidence="8" id="KW-0732">Signal</keyword>
<keyword evidence="10 20" id="KW-0547">Nucleotide-binding</keyword>
<dbReference type="InParanoid" id="A0A2G5CRL5"/>
<dbReference type="SUPFAM" id="SSF56112">
    <property type="entry name" value="Protein kinase-like (PK-like)"/>
    <property type="match status" value="1"/>
</dbReference>
<dbReference type="SMART" id="SM00220">
    <property type="entry name" value="S_TKc"/>
    <property type="match status" value="1"/>
</dbReference>
<dbReference type="STRING" id="218851.A0A2G5CRL5"/>
<evidence type="ECO:0000313" key="25">
    <source>
        <dbReference type="Proteomes" id="UP000230069"/>
    </source>
</evidence>
<dbReference type="FunFam" id="2.90.10.30:FF:000003">
    <property type="entry name" value="Os04g0303100 protein"/>
    <property type="match status" value="1"/>
</dbReference>
<keyword evidence="11" id="KW-0418">Kinase</keyword>
<dbReference type="Pfam" id="PF00069">
    <property type="entry name" value="Pkinase"/>
    <property type="match status" value="1"/>
</dbReference>
<comment type="subcellular location">
    <subcellularLocation>
        <location evidence="1">Membrane</location>
        <topology evidence="1">Single-pass type I membrane protein</topology>
    </subcellularLocation>
</comment>
<evidence type="ECO:0000256" key="18">
    <source>
        <dbReference type="ARBA" id="ARBA00047899"/>
    </source>
</evidence>
<dbReference type="InterPro" id="IPR024171">
    <property type="entry name" value="SRK-like_kinase"/>
</dbReference>
<evidence type="ECO:0000256" key="10">
    <source>
        <dbReference type="ARBA" id="ARBA00022741"/>
    </source>
</evidence>
<dbReference type="GO" id="GO:0004674">
    <property type="term" value="F:protein serine/threonine kinase activity"/>
    <property type="evidence" value="ECO:0007669"/>
    <property type="project" value="UniProtKB-KW"/>
</dbReference>
<dbReference type="Gene3D" id="3.30.200.20">
    <property type="entry name" value="Phosphorylase Kinase, domain 1"/>
    <property type="match status" value="1"/>
</dbReference>
<dbReference type="PROSITE" id="PS50927">
    <property type="entry name" value="BULB_LECTIN"/>
    <property type="match status" value="1"/>
</dbReference>
<dbReference type="InterPro" id="IPR001480">
    <property type="entry name" value="Bulb-type_lectin_dom"/>
</dbReference>
<feature type="non-terminal residue" evidence="24">
    <location>
        <position position="1"/>
    </location>
</feature>
<feature type="transmembrane region" description="Helical" evidence="21">
    <location>
        <begin position="24"/>
        <end position="42"/>
    </location>
</feature>
<evidence type="ECO:0000256" key="14">
    <source>
        <dbReference type="ARBA" id="ARBA00023136"/>
    </source>
</evidence>
<proteinExistence type="predicted"/>
<evidence type="ECO:0000256" key="3">
    <source>
        <dbReference type="ARBA" id="ARBA00022527"/>
    </source>
</evidence>
<dbReference type="SMART" id="SM00108">
    <property type="entry name" value="B_lectin"/>
    <property type="match status" value="1"/>
</dbReference>
<evidence type="ECO:0000256" key="11">
    <source>
        <dbReference type="ARBA" id="ARBA00022777"/>
    </source>
</evidence>
<keyword evidence="6" id="KW-0808">Transferase</keyword>
<dbReference type="InterPro" id="IPR011009">
    <property type="entry name" value="Kinase-like_dom_sf"/>
</dbReference>
<evidence type="ECO:0000256" key="13">
    <source>
        <dbReference type="ARBA" id="ARBA00022989"/>
    </source>
</evidence>
<dbReference type="FunFam" id="3.30.200.20:FF:000178">
    <property type="entry name" value="serine/threonine-protein kinase PBS1-like"/>
    <property type="match status" value="1"/>
</dbReference>
<evidence type="ECO:0000256" key="12">
    <source>
        <dbReference type="ARBA" id="ARBA00022840"/>
    </source>
</evidence>
<evidence type="ECO:0000313" key="24">
    <source>
        <dbReference type="EMBL" id="PIA33922.1"/>
    </source>
</evidence>
<dbReference type="CDD" id="cd14066">
    <property type="entry name" value="STKc_IRAK"/>
    <property type="match status" value="1"/>
</dbReference>
<feature type="domain" description="Bulb-type lectin" evidence="23">
    <location>
        <begin position="1"/>
        <end position="124"/>
    </location>
</feature>
<dbReference type="CDD" id="cd00028">
    <property type="entry name" value="B_lectin"/>
    <property type="match status" value="1"/>
</dbReference>
<evidence type="ECO:0000256" key="16">
    <source>
        <dbReference type="ARBA" id="ARBA00023170"/>
    </source>
</evidence>
<evidence type="ECO:0000256" key="20">
    <source>
        <dbReference type="PROSITE-ProRule" id="PRU10141"/>
    </source>
</evidence>
<dbReference type="PROSITE" id="PS00108">
    <property type="entry name" value="PROTEIN_KINASE_ST"/>
    <property type="match status" value="1"/>
</dbReference>
<comment type="catalytic activity">
    <reaction evidence="18">
        <text>L-threonyl-[protein] + ATP = O-phospho-L-threonyl-[protein] + ADP + H(+)</text>
        <dbReference type="Rhea" id="RHEA:46608"/>
        <dbReference type="Rhea" id="RHEA-COMP:11060"/>
        <dbReference type="Rhea" id="RHEA-COMP:11605"/>
        <dbReference type="ChEBI" id="CHEBI:15378"/>
        <dbReference type="ChEBI" id="CHEBI:30013"/>
        <dbReference type="ChEBI" id="CHEBI:30616"/>
        <dbReference type="ChEBI" id="CHEBI:61977"/>
        <dbReference type="ChEBI" id="CHEBI:456216"/>
        <dbReference type="EC" id="2.7.11.1"/>
    </reaction>
</comment>
<dbReference type="InterPro" id="IPR051343">
    <property type="entry name" value="G-type_lectin_kinases/EP1-like"/>
</dbReference>
<evidence type="ECO:0000259" key="22">
    <source>
        <dbReference type="PROSITE" id="PS50011"/>
    </source>
</evidence>
<dbReference type="AlphaFoldDB" id="A0A2G5CRL5"/>
<evidence type="ECO:0000256" key="7">
    <source>
        <dbReference type="ARBA" id="ARBA00022692"/>
    </source>
</evidence>
<dbReference type="GO" id="GO:0016020">
    <property type="term" value="C:membrane"/>
    <property type="evidence" value="ECO:0007669"/>
    <property type="project" value="UniProtKB-SubCell"/>
</dbReference>
<feature type="transmembrane region" description="Helical" evidence="21">
    <location>
        <begin position="417"/>
        <end position="439"/>
    </location>
</feature>
<keyword evidence="12 20" id="KW-0067">ATP-binding</keyword>
<keyword evidence="5" id="KW-0597">Phosphoprotein</keyword>
<evidence type="ECO:0000256" key="19">
    <source>
        <dbReference type="ARBA" id="ARBA00048679"/>
    </source>
</evidence>
<dbReference type="Proteomes" id="UP000230069">
    <property type="component" value="Unassembled WGS sequence"/>
</dbReference>
<dbReference type="Pfam" id="PF08276">
    <property type="entry name" value="PAN_2"/>
    <property type="match status" value="1"/>
</dbReference>
<dbReference type="GO" id="GO:0030246">
    <property type="term" value="F:carbohydrate binding"/>
    <property type="evidence" value="ECO:0007669"/>
    <property type="project" value="UniProtKB-KW"/>
</dbReference>
<dbReference type="OrthoDB" id="1736150at2759"/>
<dbReference type="PROSITE" id="PS00107">
    <property type="entry name" value="PROTEIN_KINASE_ATP"/>
    <property type="match status" value="1"/>
</dbReference>
<dbReference type="FunFam" id="1.10.510.10:FF:000248">
    <property type="entry name" value="S-receptor-like kinase 5"/>
    <property type="match status" value="1"/>
</dbReference>
<feature type="domain" description="Protein kinase" evidence="22">
    <location>
        <begin position="471"/>
        <end position="754"/>
    </location>
</feature>
<dbReference type="PANTHER" id="PTHR47976">
    <property type="entry name" value="G-TYPE LECTIN S-RECEPTOR-LIKE SERINE/THREONINE-PROTEIN KINASE SD2-5"/>
    <property type="match status" value="1"/>
</dbReference>
<dbReference type="PROSITE" id="PS50011">
    <property type="entry name" value="PROTEIN_KINASE_DOM"/>
    <property type="match status" value="1"/>
</dbReference>
<evidence type="ECO:0000256" key="21">
    <source>
        <dbReference type="SAM" id="Phobius"/>
    </source>
</evidence>
<reference evidence="24 25" key="1">
    <citation type="submission" date="2017-09" db="EMBL/GenBank/DDBJ databases">
        <title>WGS assembly of Aquilegia coerulea Goldsmith.</title>
        <authorList>
            <person name="Hodges S."/>
            <person name="Kramer E."/>
            <person name="Nordborg M."/>
            <person name="Tomkins J."/>
            <person name="Borevitz J."/>
            <person name="Derieg N."/>
            <person name="Yan J."/>
            <person name="Mihaltcheva S."/>
            <person name="Hayes R.D."/>
            <person name="Rokhsar D."/>
        </authorList>
    </citation>
    <scope>NUCLEOTIDE SEQUENCE [LARGE SCALE GENOMIC DNA]</scope>
    <source>
        <strain evidence="25">cv. Goldsmith</strain>
    </source>
</reference>
<dbReference type="PIRSF" id="PIRSF000641">
    <property type="entry name" value="SRK"/>
    <property type="match status" value="1"/>
</dbReference>
<evidence type="ECO:0000256" key="5">
    <source>
        <dbReference type="ARBA" id="ARBA00022553"/>
    </source>
</evidence>
<keyword evidence="16" id="KW-0675">Receptor</keyword>
<dbReference type="GO" id="GO:0005524">
    <property type="term" value="F:ATP binding"/>
    <property type="evidence" value="ECO:0007669"/>
    <property type="project" value="UniProtKB-UniRule"/>
</dbReference>
<keyword evidence="9" id="KW-0430">Lectin</keyword>
<evidence type="ECO:0000256" key="6">
    <source>
        <dbReference type="ARBA" id="ARBA00022679"/>
    </source>
</evidence>
<dbReference type="InterPro" id="IPR036426">
    <property type="entry name" value="Bulb-type_lectin_dom_sf"/>
</dbReference>
<dbReference type="Gene3D" id="1.10.510.10">
    <property type="entry name" value="Transferase(Phosphotransferase) domain 1"/>
    <property type="match status" value="1"/>
</dbReference>
<dbReference type="InterPro" id="IPR008271">
    <property type="entry name" value="Ser/Thr_kinase_AS"/>
</dbReference>
<name>A0A2G5CRL5_AQUCA</name>
<dbReference type="EMBL" id="KZ305056">
    <property type="protein sequence ID" value="PIA33922.1"/>
    <property type="molecule type" value="Genomic_DNA"/>
</dbReference>
<evidence type="ECO:0000256" key="9">
    <source>
        <dbReference type="ARBA" id="ARBA00022734"/>
    </source>
</evidence>
<feature type="binding site" evidence="20">
    <location>
        <position position="499"/>
    </location>
    <ligand>
        <name>ATP</name>
        <dbReference type="ChEBI" id="CHEBI:30616"/>
    </ligand>
</feature>
<keyword evidence="25" id="KW-1185">Reference proteome</keyword>